<dbReference type="AlphaFoldDB" id="A0A6C0M0P9"/>
<proteinExistence type="predicted"/>
<evidence type="ECO:0000313" key="1">
    <source>
        <dbReference type="EMBL" id="QHU35404.1"/>
    </source>
</evidence>
<organism evidence="1">
    <name type="scientific">viral metagenome</name>
    <dbReference type="NCBI Taxonomy" id="1070528"/>
    <lineage>
        <taxon>unclassified sequences</taxon>
        <taxon>metagenomes</taxon>
        <taxon>organismal metagenomes</taxon>
    </lineage>
</organism>
<accession>A0A6C0M0P9</accession>
<protein>
    <recommendedName>
        <fullName evidence="2">Methyltransferase</fullName>
    </recommendedName>
</protein>
<dbReference type="EMBL" id="MN740590">
    <property type="protein sequence ID" value="QHU35404.1"/>
    <property type="molecule type" value="Genomic_DNA"/>
</dbReference>
<evidence type="ECO:0008006" key="2">
    <source>
        <dbReference type="Google" id="ProtNLM"/>
    </source>
</evidence>
<sequence length="201" mass="24214">MWHIKDKNIQRFFLQNIDRLFVVNVLFPTIGSYLKEHGKNNVLNIGFDETYNIYDRDFFENDEINFYGLDKDDRYFLPNKWKKIYKLDLTYNLPDKMPKFDTIIDYGVIGWPGININLNEQQITQYIKNISLLLETNGLYFLKLDYKYTKTTNKNHIIKNQSILNIISKFFVQADFYNVSKKTLTQNKDVYYETFVFKLKN</sequence>
<name>A0A6C0M0P9_9ZZZZ</name>
<reference evidence="1" key="1">
    <citation type="journal article" date="2020" name="Nature">
        <title>Giant virus diversity and host interactions through global metagenomics.</title>
        <authorList>
            <person name="Schulz F."/>
            <person name="Roux S."/>
            <person name="Paez-Espino D."/>
            <person name="Jungbluth S."/>
            <person name="Walsh D.A."/>
            <person name="Denef V.J."/>
            <person name="McMahon K.D."/>
            <person name="Konstantinidis K.T."/>
            <person name="Eloe-Fadrosh E.A."/>
            <person name="Kyrpides N.C."/>
            <person name="Woyke T."/>
        </authorList>
    </citation>
    <scope>NUCLEOTIDE SEQUENCE</scope>
    <source>
        <strain evidence="1">GVMAG-S-1017745-26</strain>
    </source>
</reference>